<evidence type="ECO:0000256" key="1">
    <source>
        <dbReference type="SAM" id="Coils"/>
    </source>
</evidence>
<dbReference type="EMBL" id="LNIX01000041">
    <property type="protein sequence ID" value="OXA39155.1"/>
    <property type="molecule type" value="Genomic_DNA"/>
</dbReference>
<feature type="compositionally biased region" description="Polar residues" evidence="2">
    <location>
        <begin position="25"/>
        <end position="35"/>
    </location>
</feature>
<evidence type="ECO:0000313" key="3">
    <source>
        <dbReference type="EMBL" id="OXA39155.1"/>
    </source>
</evidence>
<dbReference type="AlphaFoldDB" id="A0A226D0N4"/>
<dbReference type="Proteomes" id="UP000198287">
    <property type="component" value="Unassembled WGS sequence"/>
</dbReference>
<name>A0A226D0N4_FOLCA</name>
<sequence>MTEAEQVKYAVYQEEEEVVMEEPRSPQTRPNATSDPSPPGPGVHGKKVPYVVQKSEGNLFLHGRPRKGFGNGPGQKRDWVKPEVQFNIDPMLPASSSTLPARPTSSPSSFVLPNPLFKQNAAKVKREATECSNSEFKRNVKVPEHVQDHQEEEPGPSSVLHLFEPPKMPVLKHSVPHGQNFPIGRLSQMSFHDQDDAFAKIRDYFAAVLDFDNFLELTFAYVHFNDYCATPGQNTAPAEFCCLSWNLKDGMVWYGGSPIDPGSDKLGDWKEVHEQSRKLSLPIPPYTYSQGLAYSVGEDRYDEIVKSIWEQTLEKALEILDRNYSVHAKELAKRDIQPVLWGESDAMGVEARQRLGFFGNISQKRAKVLEPGIVFPDLLKKIQHRMPNGLKTPPTQLIWPLERCVELDLNWSRSQCFKIVDLEPEARAQRLVELKLQILQELQDGAVNLLEKNRLLEDQIKELSAELDALKIGAGGSRISRNKKFDDSKCFNCESAFESAI</sequence>
<organism evidence="3 4">
    <name type="scientific">Folsomia candida</name>
    <name type="common">Springtail</name>
    <dbReference type="NCBI Taxonomy" id="158441"/>
    <lineage>
        <taxon>Eukaryota</taxon>
        <taxon>Metazoa</taxon>
        <taxon>Ecdysozoa</taxon>
        <taxon>Arthropoda</taxon>
        <taxon>Hexapoda</taxon>
        <taxon>Collembola</taxon>
        <taxon>Entomobryomorpha</taxon>
        <taxon>Isotomoidea</taxon>
        <taxon>Isotomidae</taxon>
        <taxon>Proisotominae</taxon>
        <taxon>Folsomia</taxon>
    </lineage>
</organism>
<gene>
    <name evidence="3" type="ORF">Fcan01_26090</name>
</gene>
<accession>A0A226D0N4</accession>
<protein>
    <submittedName>
        <fullName evidence="3">Protein maelstrom 2</fullName>
    </submittedName>
</protein>
<feature type="coiled-coil region" evidence="1">
    <location>
        <begin position="439"/>
        <end position="473"/>
    </location>
</feature>
<keyword evidence="1" id="KW-0175">Coiled coil</keyword>
<comment type="caution">
    <text evidence="3">The sequence shown here is derived from an EMBL/GenBank/DDBJ whole genome shotgun (WGS) entry which is preliminary data.</text>
</comment>
<keyword evidence="4" id="KW-1185">Reference proteome</keyword>
<proteinExistence type="predicted"/>
<reference evidence="3 4" key="1">
    <citation type="submission" date="2015-12" db="EMBL/GenBank/DDBJ databases">
        <title>The genome of Folsomia candida.</title>
        <authorList>
            <person name="Faddeeva A."/>
            <person name="Derks M.F."/>
            <person name="Anvar Y."/>
            <person name="Smit S."/>
            <person name="Van Straalen N."/>
            <person name="Roelofs D."/>
        </authorList>
    </citation>
    <scope>NUCLEOTIDE SEQUENCE [LARGE SCALE GENOMIC DNA]</scope>
    <source>
        <strain evidence="3 4">VU population</strain>
        <tissue evidence="3">Whole body</tissue>
    </source>
</reference>
<evidence type="ECO:0000256" key="2">
    <source>
        <dbReference type="SAM" id="MobiDB-lite"/>
    </source>
</evidence>
<feature type="region of interest" description="Disordered" evidence="2">
    <location>
        <begin position="1"/>
        <end position="78"/>
    </location>
</feature>
<evidence type="ECO:0000313" key="4">
    <source>
        <dbReference type="Proteomes" id="UP000198287"/>
    </source>
</evidence>